<dbReference type="Pfam" id="PF16064">
    <property type="entry name" value="DUF4806"/>
    <property type="match status" value="1"/>
</dbReference>
<dbReference type="AlphaFoldDB" id="A0A4C2A4K9"/>
<dbReference type="EMBL" id="BGZK01002662">
    <property type="protein sequence ID" value="GBP95636.1"/>
    <property type="molecule type" value="Genomic_DNA"/>
</dbReference>
<dbReference type="OrthoDB" id="6369905at2759"/>
<evidence type="ECO:0000259" key="1">
    <source>
        <dbReference type="Pfam" id="PF16064"/>
    </source>
</evidence>
<dbReference type="Proteomes" id="UP000299102">
    <property type="component" value="Unassembled WGS sequence"/>
</dbReference>
<sequence>MDSSSDEDVLGYRVKREPANECKDRNLKRTLVLNKTYRNQEGQGAMFRSMTALDSVSLHLNRQSVACEPLHLPQGTNHVAFMELDSRDNVVIEKLDNLAAAVKVLHNNQKILVQTQQAILSNLAQINDRILEFVKCSQNDPLYKEINFVPIDNLNMLEAFNDSLKHKESESEMRKKFSVICGTGKGIGINNCYALVDVMFSRKFLTECSWAGGSRNDCKKICFKAFDRIIYFFFSIIRDSDENFTLVECEAFFKNILRNSVKRSTAKMIRASAAKVRRKKKS</sequence>
<organism evidence="2 3">
    <name type="scientific">Eumeta variegata</name>
    <name type="common">Bagworm moth</name>
    <name type="synonym">Eumeta japonica</name>
    <dbReference type="NCBI Taxonomy" id="151549"/>
    <lineage>
        <taxon>Eukaryota</taxon>
        <taxon>Metazoa</taxon>
        <taxon>Ecdysozoa</taxon>
        <taxon>Arthropoda</taxon>
        <taxon>Hexapoda</taxon>
        <taxon>Insecta</taxon>
        <taxon>Pterygota</taxon>
        <taxon>Neoptera</taxon>
        <taxon>Endopterygota</taxon>
        <taxon>Lepidoptera</taxon>
        <taxon>Glossata</taxon>
        <taxon>Ditrysia</taxon>
        <taxon>Tineoidea</taxon>
        <taxon>Psychidae</taxon>
        <taxon>Oiketicinae</taxon>
        <taxon>Eumeta</taxon>
    </lineage>
</organism>
<evidence type="ECO:0000313" key="3">
    <source>
        <dbReference type="Proteomes" id="UP000299102"/>
    </source>
</evidence>
<gene>
    <name evidence="2" type="ORF">EVAR_68148_1</name>
</gene>
<name>A0A4C2A4K9_EUMVA</name>
<proteinExistence type="predicted"/>
<dbReference type="InterPro" id="IPR032071">
    <property type="entry name" value="DUF4806"/>
</dbReference>
<evidence type="ECO:0000313" key="2">
    <source>
        <dbReference type="EMBL" id="GBP95636.1"/>
    </source>
</evidence>
<feature type="domain" description="DUF4806" evidence="1">
    <location>
        <begin position="149"/>
        <end position="234"/>
    </location>
</feature>
<keyword evidence="3" id="KW-1185">Reference proteome</keyword>
<accession>A0A4C2A4K9</accession>
<protein>
    <recommendedName>
        <fullName evidence="1">DUF4806 domain-containing protein</fullName>
    </recommendedName>
</protein>
<comment type="caution">
    <text evidence="2">The sequence shown here is derived from an EMBL/GenBank/DDBJ whole genome shotgun (WGS) entry which is preliminary data.</text>
</comment>
<reference evidence="2 3" key="1">
    <citation type="journal article" date="2019" name="Commun. Biol.">
        <title>The bagworm genome reveals a unique fibroin gene that provides high tensile strength.</title>
        <authorList>
            <person name="Kono N."/>
            <person name="Nakamura H."/>
            <person name="Ohtoshi R."/>
            <person name="Tomita M."/>
            <person name="Numata K."/>
            <person name="Arakawa K."/>
        </authorList>
    </citation>
    <scope>NUCLEOTIDE SEQUENCE [LARGE SCALE GENOMIC DNA]</scope>
</reference>